<reference evidence="2" key="1">
    <citation type="submission" date="2022-02" db="EMBL/GenBank/DDBJ databases">
        <authorList>
            <person name="Henning P.M."/>
            <person name="McCubbin A.G."/>
            <person name="Shore J.S."/>
        </authorList>
    </citation>
    <scope>NUCLEOTIDE SEQUENCE</scope>
    <source>
        <strain evidence="2">F60SS</strain>
        <tissue evidence="2">Leaves</tissue>
    </source>
</reference>
<gene>
    <name evidence="2" type="ORF">Tsubulata_041457</name>
</gene>
<dbReference type="AlphaFoldDB" id="A0A9Q0GJ26"/>
<accession>A0A9Q0GJ26</accession>
<sequence length="167" mass="17900">KGGHNDVKFKRGKSTNGVVSKSWSFTDPELRRKRRVASYKVYSVEGKLTLPATVGDVAGDGMVAAAGQHRRGRGHGEGAAAGSKRRGEKLGRPRLYRKENGSGFAVGFSAVDGASGCGCGQERSRCGRGGPWSPMVVVVRRTTAQNVEEEDLRGRGKFRREPADEAP</sequence>
<evidence type="ECO:0000256" key="1">
    <source>
        <dbReference type="SAM" id="MobiDB-lite"/>
    </source>
</evidence>
<comment type="caution">
    <text evidence="2">The sequence shown here is derived from an EMBL/GenBank/DDBJ whole genome shotgun (WGS) entry which is preliminary data.</text>
</comment>
<feature type="region of interest" description="Disordered" evidence="1">
    <location>
        <begin position="147"/>
        <end position="167"/>
    </location>
</feature>
<name>A0A9Q0GJ26_9ROSI</name>
<feature type="non-terminal residue" evidence="2">
    <location>
        <position position="167"/>
    </location>
</feature>
<evidence type="ECO:0000313" key="2">
    <source>
        <dbReference type="EMBL" id="KAJ4849489.1"/>
    </source>
</evidence>
<dbReference type="Pfam" id="PF12023">
    <property type="entry name" value="DUF3511"/>
    <property type="match status" value="1"/>
</dbReference>
<dbReference type="PANTHER" id="PTHR33193">
    <property type="entry name" value="DOMAIN PROTEIN, PUTATIVE (DUF3511)-RELATED"/>
    <property type="match status" value="1"/>
</dbReference>
<protein>
    <submittedName>
        <fullName evidence="2">Uncharacterized protein</fullName>
    </submittedName>
</protein>
<dbReference type="OrthoDB" id="1655903at2759"/>
<keyword evidence="3" id="KW-1185">Reference proteome</keyword>
<dbReference type="Proteomes" id="UP001141552">
    <property type="component" value="Unassembled WGS sequence"/>
</dbReference>
<proteinExistence type="predicted"/>
<feature type="region of interest" description="Disordered" evidence="1">
    <location>
        <begin position="66"/>
        <end position="96"/>
    </location>
</feature>
<organism evidence="2 3">
    <name type="scientific">Turnera subulata</name>
    <dbReference type="NCBI Taxonomy" id="218843"/>
    <lineage>
        <taxon>Eukaryota</taxon>
        <taxon>Viridiplantae</taxon>
        <taxon>Streptophyta</taxon>
        <taxon>Embryophyta</taxon>
        <taxon>Tracheophyta</taxon>
        <taxon>Spermatophyta</taxon>
        <taxon>Magnoliopsida</taxon>
        <taxon>eudicotyledons</taxon>
        <taxon>Gunneridae</taxon>
        <taxon>Pentapetalae</taxon>
        <taxon>rosids</taxon>
        <taxon>fabids</taxon>
        <taxon>Malpighiales</taxon>
        <taxon>Passifloraceae</taxon>
        <taxon>Turnera</taxon>
    </lineage>
</organism>
<feature type="non-terminal residue" evidence="2">
    <location>
        <position position="1"/>
    </location>
</feature>
<dbReference type="InterPro" id="IPR021899">
    <property type="entry name" value="DUF3511"/>
</dbReference>
<evidence type="ECO:0000313" key="3">
    <source>
        <dbReference type="Proteomes" id="UP001141552"/>
    </source>
</evidence>
<reference evidence="2" key="2">
    <citation type="journal article" date="2023" name="Plants (Basel)">
        <title>Annotation of the Turnera subulata (Passifloraceae) Draft Genome Reveals the S-Locus Evolved after the Divergence of Turneroideae from Passifloroideae in a Stepwise Manner.</title>
        <authorList>
            <person name="Henning P.M."/>
            <person name="Roalson E.H."/>
            <person name="Mir W."/>
            <person name="McCubbin A.G."/>
            <person name="Shore J.S."/>
        </authorList>
    </citation>
    <scope>NUCLEOTIDE SEQUENCE</scope>
    <source>
        <strain evidence="2">F60SS</strain>
    </source>
</reference>
<feature type="compositionally biased region" description="Polar residues" evidence="1">
    <location>
        <begin position="14"/>
        <end position="24"/>
    </location>
</feature>
<dbReference type="EMBL" id="JAKUCV010000591">
    <property type="protein sequence ID" value="KAJ4849489.1"/>
    <property type="molecule type" value="Genomic_DNA"/>
</dbReference>
<dbReference type="PANTHER" id="PTHR33193:SF71">
    <property type="entry name" value="OS02G0223700 PROTEIN"/>
    <property type="match status" value="1"/>
</dbReference>
<feature type="region of interest" description="Disordered" evidence="1">
    <location>
        <begin position="1"/>
        <end position="24"/>
    </location>
</feature>